<feature type="domain" description="NIF system FeS cluster assembly NifU N-terminal" evidence="2">
    <location>
        <begin position="10"/>
        <end position="130"/>
    </location>
</feature>
<evidence type="ECO:0000256" key="1">
    <source>
        <dbReference type="ARBA" id="ARBA00006420"/>
    </source>
</evidence>
<dbReference type="NCBIfam" id="TIGR01994">
    <property type="entry name" value="SUF_scaf_2"/>
    <property type="match status" value="1"/>
</dbReference>
<comment type="similarity">
    <text evidence="1">Belongs to the NifU family.</text>
</comment>
<dbReference type="Proteomes" id="UP000465035">
    <property type="component" value="Chromosome"/>
</dbReference>
<protein>
    <submittedName>
        <fullName evidence="3">SUF system NifU family Fe-S cluster assembly protein</fullName>
    </submittedName>
</protein>
<evidence type="ECO:0000313" key="4">
    <source>
        <dbReference type="Proteomes" id="UP000465035"/>
    </source>
</evidence>
<dbReference type="CDD" id="cd06664">
    <property type="entry name" value="IscU_like"/>
    <property type="match status" value="1"/>
</dbReference>
<reference evidence="3 4" key="1">
    <citation type="submission" date="2019-12" db="EMBL/GenBank/DDBJ databases">
        <title>Lactobacillus hilgardii FLUB.</title>
        <authorList>
            <person name="Gustaw K."/>
        </authorList>
    </citation>
    <scope>NUCLEOTIDE SEQUENCE [LARGE SCALE GENOMIC DNA]</scope>
    <source>
        <strain evidence="3 4">FLUB</strain>
    </source>
</reference>
<dbReference type="RefSeq" id="WP_003551952.1">
    <property type="nucleotide sequence ID" value="NZ_CABKOL010000106.1"/>
</dbReference>
<organism evidence="3 4">
    <name type="scientific">Lentilactobacillus hilgardii</name>
    <name type="common">Lactobacillus hilgardii</name>
    <dbReference type="NCBI Taxonomy" id="1588"/>
    <lineage>
        <taxon>Bacteria</taxon>
        <taxon>Bacillati</taxon>
        <taxon>Bacillota</taxon>
        <taxon>Bacilli</taxon>
        <taxon>Lactobacillales</taxon>
        <taxon>Lactobacillaceae</taxon>
        <taxon>Lentilactobacillus</taxon>
    </lineage>
</organism>
<evidence type="ECO:0000313" key="3">
    <source>
        <dbReference type="EMBL" id="QHB51141.1"/>
    </source>
</evidence>
<name>A0A6P1E7B2_LENHI</name>
<dbReference type="PANTHER" id="PTHR10093">
    <property type="entry name" value="IRON-SULFUR CLUSTER ASSEMBLY ENZYME NIFU HOMOLOG"/>
    <property type="match status" value="1"/>
</dbReference>
<sequence>MGLAKLNELYKTVIIDHAQFPRHKGELADPTGEKRLKNPTCGDVIKVSVVVKDGQINDVAFDGSGCTISQASASLMTTVLIGKDVKTARKLILAFSKLISGDEIDDEDEELLGDAAIVGTVAEFPTRIKCAALAWHAMDEVLNEEGSGASD</sequence>
<dbReference type="Pfam" id="PF01592">
    <property type="entry name" value="NifU_N"/>
    <property type="match status" value="1"/>
</dbReference>
<dbReference type="GO" id="GO:0051536">
    <property type="term" value="F:iron-sulfur cluster binding"/>
    <property type="evidence" value="ECO:0007669"/>
    <property type="project" value="InterPro"/>
</dbReference>
<dbReference type="EMBL" id="CP047121">
    <property type="protein sequence ID" value="QHB51141.1"/>
    <property type="molecule type" value="Genomic_DNA"/>
</dbReference>
<dbReference type="Gene3D" id="3.90.1010.10">
    <property type="match status" value="1"/>
</dbReference>
<dbReference type="AlphaFoldDB" id="A0A6P1E7B2"/>
<evidence type="ECO:0000259" key="2">
    <source>
        <dbReference type="Pfam" id="PF01592"/>
    </source>
</evidence>
<accession>A0A6P1E7B2</accession>
<gene>
    <name evidence="3" type="ORF">GQR93_02340</name>
</gene>
<dbReference type="InterPro" id="IPR002871">
    <property type="entry name" value="NIF_FeS_clus_asmbl_NifU_N"/>
</dbReference>
<dbReference type="FunFam" id="3.90.1010.10:FF:000002">
    <property type="entry name" value="Iron-sulfur cluster assembly scaffold protein NifU"/>
    <property type="match status" value="1"/>
</dbReference>
<dbReference type="SUPFAM" id="SSF82649">
    <property type="entry name" value="SufE/NifU"/>
    <property type="match status" value="1"/>
</dbReference>
<dbReference type="GO" id="GO:0016226">
    <property type="term" value="P:iron-sulfur cluster assembly"/>
    <property type="evidence" value="ECO:0007669"/>
    <property type="project" value="InterPro"/>
</dbReference>
<dbReference type="GO" id="GO:0005506">
    <property type="term" value="F:iron ion binding"/>
    <property type="evidence" value="ECO:0007669"/>
    <property type="project" value="InterPro"/>
</dbReference>
<proteinExistence type="inferred from homology"/>
<dbReference type="SMR" id="A0A6P1E7B2"/>
<dbReference type="GeneID" id="69057196"/>